<feature type="transmembrane region" description="Helical" evidence="1">
    <location>
        <begin position="12"/>
        <end position="29"/>
    </location>
</feature>
<dbReference type="InterPro" id="IPR035919">
    <property type="entry name" value="EAL_sf"/>
</dbReference>
<dbReference type="SMART" id="SM00052">
    <property type="entry name" value="EAL"/>
    <property type="match status" value="1"/>
</dbReference>
<dbReference type="PROSITE" id="PS50883">
    <property type="entry name" value="EAL"/>
    <property type="match status" value="1"/>
</dbReference>
<protein>
    <submittedName>
        <fullName evidence="5">EAL domain-containing protein</fullName>
    </submittedName>
</protein>
<gene>
    <name evidence="5" type="ORF">OCL06_06880</name>
</gene>
<dbReference type="SUPFAM" id="SSF55073">
    <property type="entry name" value="Nucleotide cyclase"/>
    <property type="match status" value="1"/>
</dbReference>
<feature type="domain" description="HAMP" evidence="3">
    <location>
        <begin position="301"/>
        <end position="354"/>
    </location>
</feature>
<dbReference type="CDD" id="cd06225">
    <property type="entry name" value="HAMP"/>
    <property type="match status" value="1"/>
</dbReference>
<accession>A0ABT2VN54</accession>
<dbReference type="InterPro" id="IPR000160">
    <property type="entry name" value="GGDEF_dom"/>
</dbReference>
<sequence>MQISLRHSLFRILLGGIVITVSLILVSVWNGTTSLVQNSLDKEITVSKGVFRNVIEERAKILGTVVNLSSTHFDTISQMLRDQSQESVATTKSFLESMQGRTRADWVAYVTVTGKVVASVPDYMEYGSDFPQRGRALLSPFEDYTSGFMIVDGTLFHVVVAPVKMPRAVGYSVSGFAINNRFLKALSGITQGEIIVHTTKDITDKPLALATSLSPSNAQRILEEGRSQLSWLDFLAGNQRSFVSRRLNLEDMAMDGLPVELTLAIDVSEQYDGFAKLLLTIVTISLLAILVSMLFVMFLSRRVSRPVSRLMKAVNRIADGEYDQTLPNDSRLTEIANLSRAFTTMQHSLKNREERIRFQAQHDMLTGLYNRNYMEQLVADRLAGGVPFQVLGITIPGFRAINDLYGYANGDKVLQVVSERLCRWQGVAARLSGGEVLFIAEAPLTTLQLETLQHILEQPVEVELVAIPVKVAFATIDCPADANSAEELFRKINIVTDEQTQSGHWLMRYDQELENRYLRRLSIITELKHCLQSEQSELSMVYQPKVALRERQVCSMEALIRWNSKVLGFVPPDEFIGIAEQAGLVEQVTSWVMNQTIRDIVSFRAQGYDFTVAMNLSTQDIQNAELLNRMHELLNVAGLQPGDLELEITESDLVSDASVAIENIRQLNSAGFRFAIDDFGTGYSSLAYLKDLPVHTIKIDKSFVLKLATDKNDQQIVKTVLSLAHIFGLSVVAEGVEDDTTLALLADWGCDIAQGYYISKPVAAPVLLEWLDSTPYNTQPQQGTS</sequence>
<dbReference type="PROSITE" id="PS50887">
    <property type="entry name" value="GGDEF"/>
    <property type="match status" value="1"/>
</dbReference>
<reference evidence="6" key="1">
    <citation type="submission" date="2023-07" db="EMBL/GenBank/DDBJ databases">
        <title>Study on multiphase classification of strain Alteromonas salexigens isolated from the Yellow Sea.</title>
        <authorList>
            <person name="Sun L."/>
        </authorList>
    </citation>
    <scope>NUCLEOTIDE SEQUENCE [LARGE SCALE GENOMIC DNA]</scope>
    <source>
        <strain evidence="6">ASW11-19</strain>
    </source>
</reference>
<feature type="domain" description="EAL" evidence="2">
    <location>
        <begin position="520"/>
        <end position="775"/>
    </location>
</feature>
<comment type="caution">
    <text evidence="5">The sequence shown here is derived from an EMBL/GenBank/DDBJ whole genome shotgun (WGS) entry which is preliminary data.</text>
</comment>
<name>A0ABT2VN54_9ALTE</name>
<keyword evidence="6" id="KW-1185">Reference proteome</keyword>
<evidence type="ECO:0000313" key="6">
    <source>
        <dbReference type="Proteomes" id="UP001209257"/>
    </source>
</evidence>
<evidence type="ECO:0000256" key="1">
    <source>
        <dbReference type="SAM" id="Phobius"/>
    </source>
</evidence>
<keyword evidence="1" id="KW-1133">Transmembrane helix</keyword>
<evidence type="ECO:0000259" key="4">
    <source>
        <dbReference type="PROSITE" id="PS50887"/>
    </source>
</evidence>
<evidence type="ECO:0000259" key="3">
    <source>
        <dbReference type="PROSITE" id="PS50885"/>
    </source>
</evidence>
<dbReference type="SMART" id="SM00267">
    <property type="entry name" value="GGDEF"/>
    <property type="match status" value="1"/>
</dbReference>
<dbReference type="PROSITE" id="PS50885">
    <property type="entry name" value="HAMP"/>
    <property type="match status" value="1"/>
</dbReference>
<dbReference type="PANTHER" id="PTHR33121:SF19">
    <property type="entry name" value="CYCLIC DI-GMP PHOSPHODIESTERASE PA2567"/>
    <property type="match status" value="1"/>
</dbReference>
<dbReference type="SUPFAM" id="SSF158472">
    <property type="entry name" value="HAMP domain-like"/>
    <property type="match status" value="1"/>
</dbReference>
<dbReference type="InterPro" id="IPR029787">
    <property type="entry name" value="Nucleotide_cyclase"/>
</dbReference>
<dbReference type="Pfam" id="PF00563">
    <property type="entry name" value="EAL"/>
    <property type="match status" value="1"/>
</dbReference>
<dbReference type="CDD" id="cd01949">
    <property type="entry name" value="GGDEF"/>
    <property type="match status" value="1"/>
</dbReference>
<dbReference type="RefSeq" id="WP_262992995.1">
    <property type="nucleotide sequence ID" value="NZ_JAOTJC010000006.1"/>
</dbReference>
<keyword evidence="1" id="KW-0812">Transmembrane</keyword>
<dbReference type="NCBIfam" id="TIGR00254">
    <property type="entry name" value="GGDEF"/>
    <property type="match status" value="1"/>
</dbReference>
<dbReference type="InterPro" id="IPR050706">
    <property type="entry name" value="Cyclic-di-GMP_PDE-like"/>
</dbReference>
<dbReference type="Pfam" id="PF00672">
    <property type="entry name" value="HAMP"/>
    <property type="match status" value="1"/>
</dbReference>
<keyword evidence="1" id="KW-0472">Membrane</keyword>
<dbReference type="Gene3D" id="6.10.340.10">
    <property type="match status" value="1"/>
</dbReference>
<dbReference type="SUPFAM" id="SSF141868">
    <property type="entry name" value="EAL domain-like"/>
    <property type="match status" value="1"/>
</dbReference>
<dbReference type="PANTHER" id="PTHR33121">
    <property type="entry name" value="CYCLIC DI-GMP PHOSPHODIESTERASE PDEF"/>
    <property type="match status" value="1"/>
</dbReference>
<dbReference type="Gene3D" id="3.30.70.270">
    <property type="match status" value="1"/>
</dbReference>
<dbReference type="SMART" id="SM00304">
    <property type="entry name" value="HAMP"/>
    <property type="match status" value="1"/>
</dbReference>
<dbReference type="InterPro" id="IPR003660">
    <property type="entry name" value="HAMP_dom"/>
</dbReference>
<feature type="transmembrane region" description="Helical" evidence="1">
    <location>
        <begin position="277"/>
        <end position="299"/>
    </location>
</feature>
<dbReference type="Pfam" id="PF00990">
    <property type="entry name" value="GGDEF"/>
    <property type="match status" value="1"/>
</dbReference>
<evidence type="ECO:0000313" key="5">
    <source>
        <dbReference type="EMBL" id="MCU7554318.1"/>
    </source>
</evidence>
<dbReference type="InterPro" id="IPR001633">
    <property type="entry name" value="EAL_dom"/>
</dbReference>
<feature type="domain" description="GGDEF" evidence="4">
    <location>
        <begin position="386"/>
        <end position="512"/>
    </location>
</feature>
<dbReference type="EMBL" id="JAOTJC010000006">
    <property type="protein sequence ID" value="MCU7554318.1"/>
    <property type="molecule type" value="Genomic_DNA"/>
</dbReference>
<dbReference type="CDD" id="cd01948">
    <property type="entry name" value="EAL"/>
    <property type="match status" value="1"/>
</dbReference>
<evidence type="ECO:0000259" key="2">
    <source>
        <dbReference type="PROSITE" id="PS50883"/>
    </source>
</evidence>
<dbReference type="InterPro" id="IPR043128">
    <property type="entry name" value="Rev_trsase/Diguanyl_cyclase"/>
</dbReference>
<dbReference type="Proteomes" id="UP001209257">
    <property type="component" value="Unassembled WGS sequence"/>
</dbReference>
<organism evidence="5 6">
    <name type="scientific">Alteromonas salexigens</name>
    <dbReference type="NCBI Taxonomy" id="2982530"/>
    <lineage>
        <taxon>Bacteria</taxon>
        <taxon>Pseudomonadati</taxon>
        <taxon>Pseudomonadota</taxon>
        <taxon>Gammaproteobacteria</taxon>
        <taxon>Alteromonadales</taxon>
        <taxon>Alteromonadaceae</taxon>
        <taxon>Alteromonas/Salinimonas group</taxon>
        <taxon>Alteromonas</taxon>
    </lineage>
</organism>
<proteinExistence type="predicted"/>
<dbReference type="Gene3D" id="3.20.20.450">
    <property type="entry name" value="EAL domain"/>
    <property type="match status" value="1"/>
</dbReference>